<name>A0ABN5YLJ9_9MYCO</name>
<dbReference type="RefSeq" id="WP_280109120.1">
    <property type="nucleotide sequence ID" value="NZ_CP122994.1"/>
</dbReference>
<evidence type="ECO:0000313" key="3">
    <source>
        <dbReference type="Proteomes" id="UP000465609"/>
    </source>
</evidence>
<feature type="region of interest" description="Disordered" evidence="1">
    <location>
        <begin position="1"/>
        <end position="20"/>
    </location>
</feature>
<keyword evidence="3" id="KW-1185">Reference proteome</keyword>
<evidence type="ECO:0000256" key="1">
    <source>
        <dbReference type="SAM" id="MobiDB-lite"/>
    </source>
</evidence>
<evidence type="ECO:0008006" key="4">
    <source>
        <dbReference type="Google" id="ProtNLM"/>
    </source>
</evidence>
<evidence type="ECO:0000313" key="2">
    <source>
        <dbReference type="EMBL" id="BBX82592.1"/>
    </source>
</evidence>
<sequence length="80" mass="8585">MSAVDHNDRDKPPRGAVGRSLALRTTTNTLWCDTTITPDGCVVVIDDGGASRVSGTYVHADIDFTPESVHQTLCTIGRNE</sequence>
<dbReference type="Proteomes" id="UP000465609">
    <property type="component" value="Chromosome"/>
</dbReference>
<accession>A0ABN5YLJ9</accession>
<organism evidence="2 3">
    <name type="scientific">Mycolicibacterium aubagnense</name>
    <dbReference type="NCBI Taxonomy" id="319707"/>
    <lineage>
        <taxon>Bacteria</taxon>
        <taxon>Bacillati</taxon>
        <taxon>Actinomycetota</taxon>
        <taxon>Actinomycetes</taxon>
        <taxon>Mycobacteriales</taxon>
        <taxon>Mycobacteriaceae</taxon>
        <taxon>Mycolicibacterium</taxon>
    </lineage>
</organism>
<dbReference type="EMBL" id="AP022577">
    <property type="protein sequence ID" value="BBX82592.1"/>
    <property type="molecule type" value="Genomic_DNA"/>
</dbReference>
<gene>
    <name evidence="2" type="ORF">MAUB_04650</name>
</gene>
<proteinExistence type="predicted"/>
<reference evidence="2 3" key="1">
    <citation type="journal article" date="2019" name="Emerg. Microbes Infect.">
        <title>Comprehensive subspecies identification of 175 nontuberculous mycobacteria species based on 7547 genomic profiles.</title>
        <authorList>
            <person name="Matsumoto Y."/>
            <person name="Kinjo T."/>
            <person name="Motooka D."/>
            <person name="Nabeya D."/>
            <person name="Jung N."/>
            <person name="Uechi K."/>
            <person name="Horii T."/>
            <person name="Iida T."/>
            <person name="Fujita J."/>
            <person name="Nakamura S."/>
        </authorList>
    </citation>
    <scope>NUCLEOTIDE SEQUENCE [LARGE SCALE GENOMIC DNA]</scope>
    <source>
        <strain evidence="2 3">JCM 15296</strain>
    </source>
</reference>
<feature type="compositionally biased region" description="Basic and acidic residues" evidence="1">
    <location>
        <begin position="1"/>
        <end position="13"/>
    </location>
</feature>
<protein>
    <recommendedName>
        <fullName evidence="4">DUF397 domain-containing protein</fullName>
    </recommendedName>
</protein>